<keyword evidence="3" id="KW-1185">Reference proteome</keyword>
<keyword evidence="1" id="KW-1133">Transmembrane helix</keyword>
<name>A0A2A2H8H8_METBR</name>
<protein>
    <submittedName>
        <fullName evidence="2">Uncharacterized protein</fullName>
    </submittedName>
</protein>
<evidence type="ECO:0000256" key="1">
    <source>
        <dbReference type="SAM" id="Phobius"/>
    </source>
</evidence>
<evidence type="ECO:0000313" key="3">
    <source>
        <dbReference type="Proteomes" id="UP000217784"/>
    </source>
</evidence>
<dbReference type="RefSeq" id="WP_069584078.1">
    <property type="nucleotide sequence ID" value="NZ_LMVM01000002.1"/>
</dbReference>
<dbReference type="Proteomes" id="UP000217784">
    <property type="component" value="Unassembled WGS sequence"/>
</dbReference>
<accession>A0A2A2H8H8</accession>
<feature type="transmembrane region" description="Helical" evidence="1">
    <location>
        <begin position="47"/>
        <end position="63"/>
    </location>
</feature>
<dbReference type="EMBL" id="LMVM01000002">
    <property type="protein sequence ID" value="PAV05655.1"/>
    <property type="molecule type" value="Genomic_DNA"/>
</dbReference>
<keyword evidence="1" id="KW-0472">Membrane</keyword>
<proteinExistence type="predicted"/>
<organism evidence="2 3">
    <name type="scientific">Methanobacterium bryantii</name>
    <dbReference type="NCBI Taxonomy" id="2161"/>
    <lineage>
        <taxon>Archaea</taxon>
        <taxon>Methanobacteriati</taxon>
        <taxon>Methanobacteriota</taxon>
        <taxon>Methanomada group</taxon>
        <taxon>Methanobacteria</taxon>
        <taxon>Methanobacteriales</taxon>
        <taxon>Methanobacteriaceae</taxon>
        <taxon>Methanobacterium</taxon>
    </lineage>
</organism>
<feature type="transmembrane region" description="Helical" evidence="1">
    <location>
        <begin position="21"/>
        <end position="41"/>
    </location>
</feature>
<reference evidence="2 3" key="1">
    <citation type="journal article" date="2017" name="BMC Genomics">
        <title>Genomic analysis of methanogenic archaea reveals a shift towards energy conservation.</title>
        <authorList>
            <person name="Gilmore S.P."/>
            <person name="Henske J.K."/>
            <person name="Sexton J.A."/>
            <person name="Solomon K.V."/>
            <person name="Seppala S."/>
            <person name="Yoo J.I."/>
            <person name="Huyett L.M."/>
            <person name="Pressman A."/>
            <person name="Cogan J.Z."/>
            <person name="Kivenson V."/>
            <person name="Peng X."/>
            <person name="Tan Y."/>
            <person name="Valentine D.L."/>
            <person name="O'Malley M.A."/>
        </authorList>
    </citation>
    <scope>NUCLEOTIDE SEQUENCE [LARGE SCALE GENOMIC DNA]</scope>
    <source>
        <strain evidence="2 3">M.o.H.</strain>
    </source>
</reference>
<evidence type="ECO:0000313" key="2">
    <source>
        <dbReference type="EMBL" id="PAV05655.1"/>
    </source>
</evidence>
<gene>
    <name evidence="2" type="ORF">ASJ80_07935</name>
</gene>
<comment type="caution">
    <text evidence="2">The sequence shown here is derived from an EMBL/GenBank/DDBJ whole genome shotgun (WGS) entry which is preliminary data.</text>
</comment>
<keyword evidence="1" id="KW-0812">Transmembrane</keyword>
<sequence length="85" mass="9781">MVIKMNKEEINNKTTECGSKTRILLFSIGFFLLGTVLELIFGDNVDKVLLVVLNAIAIIYIYIKRPKWFKIFKFLNLRIDSLKGG</sequence>
<dbReference type="AlphaFoldDB" id="A0A2A2H8H8"/>